<comment type="subcellular location">
    <subcellularLocation>
        <location evidence="1">Membrane</location>
    </subcellularLocation>
</comment>
<feature type="compositionally biased region" description="Acidic residues" evidence="3">
    <location>
        <begin position="19"/>
        <end position="28"/>
    </location>
</feature>
<gene>
    <name evidence="5" type="ORF">MMON_04350</name>
</gene>
<protein>
    <submittedName>
        <fullName evidence="5">Mce associated membrane protein</fullName>
    </submittedName>
</protein>
<keyword evidence="6" id="KW-1185">Reference proteome</keyword>
<evidence type="ECO:0000256" key="3">
    <source>
        <dbReference type="SAM" id="MobiDB-lite"/>
    </source>
</evidence>
<proteinExistence type="predicted"/>
<dbReference type="PANTHER" id="PTHR37042">
    <property type="entry name" value="OUTER MEMBRANE PROTEIN RV1973"/>
    <property type="match status" value="1"/>
</dbReference>
<keyword evidence="4" id="KW-0812">Transmembrane</keyword>
<evidence type="ECO:0000313" key="5">
    <source>
        <dbReference type="EMBL" id="BBZ59134.1"/>
    </source>
</evidence>
<dbReference type="GO" id="GO:0016020">
    <property type="term" value="C:membrane"/>
    <property type="evidence" value="ECO:0007669"/>
    <property type="project" value="UniProtKB-SubCell"/>
</dbReference>
<feature type="transmembrane region" description="Helical" evidence="4">
    <location>
        <begin position="41"/>
        <end position="62"/>
    </location>
</feature>
<evidence type="ECO:0000256" key="2">
    <source>
        <dbReference type="ARBA" id="ARBA00023136"/>
    </source>
</evidence>
<accession>A0AAD1IQT0</accession>
<reference evidence="5 6" key="1">
    <citation type="journal article" date="2019" name="Emerg. Microbes Infect.">
        <title>Comprehensive subspecies identification of 175 nontuberculous mycobacteria species based on 7547 genomic profiles.</title>
        <authorList>
            <person name="Matsumoto Y."/>
            <person name="Kinjo T."/>
            <person name="Motooka D."/>
            <person name="Nabeya D."/>
            <person name="Jung N."/>
            <person name="Uechi K."/>
            <person name="Horii T."/>
            <person name="Iida T."/>
            <person name="Fujita J."/>
            <person name="Nakamura S."/>
        </authorList>
    </citation>
    <scope>NUCLEOTIDE SEQUENCE [LARGE SCALE GENOMIC DNA]</scope>
    <source>
        <strain evidence="5 6">JCM 15658</strain>
    </source>
</reference>
<dbReference type="Proteomes" id="UP000466039">
    <property type="component" value="Chromosome"/>
</dbReference>
<keyword evidence="2 4" id="KW-0472">Membrane</keyword>
<feature type="compositionally biased region" description="Acidic residues" evidence="3">
    <location>
        <begin position="1"/>
        <end position="11"/>
    </location>
</feature>
<dbReference type="AlphaFoldDB" id="A0AAD1IQT0"/>
<feature type="region of interest" description="Disordered" evidence="3">
    <location>
        <begin position="1"/>
        <end position="33"/>
    </location>
</feature>
<evidence type="ECO:0000256" key="4">
    <source>
        <dbReference type="SAM" id="Phobius"/>
    </source>
</evidence>
<evidence type="ECO:0000313" key="6">
    <source>
        <dbReference type="Proteomes" id="UP000466039"/>
    </source>
</evidence>
<organism evidence="5 6">
    <name type="scientific">Mycolicibacterium monacense</name>
    <name type="common">Mycobacterium monacense</name>
    <dbReference type="NCBI Taxonomy" id="85693"/>
    <lineage>
        <taxon>Bacteria</taxon>
        <taxon>Bacillati</taxon>
        <taxon>Actinomycetota</taxon>
        <taxon>Actinomycetes</taxon>
        <taxon>Mycobacteriales</taxon>
        <taxon>Mycobacteriaceae</taxon>
        <taxon>Mycolicibacterium</taxon>
    </lineage>
</organism>
<evidence type="ECO:0000256" key="1">
    <source>
        <dbReference type="ARBA" id="ARBA00004370"/>
    </source>
</evidence>
<name>A0AAD1IQT0_MYCMB</name>
<keyword evidence="4" id="KW-1133">Transmembrane helix</keyword>
<dbReference type="PANTHER" id="PTHR37042:SF4">
    <property type="entry name" value="OUTER MEMBRANE PROTEIN RV1973"/>
    <property type="match status" value="1"/>
</dbReference>
<dbReference type="EMBL" id="AP022617">
    <property type="protein sequence ID" value="BBZ59134.1"/>
    <property type="molecule type" value="Genomic_DNA"/>
</dbReference>
<sequence length="195" mass="21023">MESESSSEELSEASSGGGDEADATEEDIDGPRERAAAPKRLALVAGLSLVIVLGALSGWLGYQAYQSHEADKQRREFVQVARQGALNLTTIDYEHADTDVQRILESATGQFHDDFAQRSQPFLDVVKQAQSKSVGTITEAALESESGDEAQVIVAVTVKTSNVGAAEQEPRAWRMRLTVQKVGEDMKVSNVGFVP</sequence>